<reference evidence="1" key="1">
    <citation type="submission" date="2020-02" db="EMBL/GenBank/DDBJ databases">
        <title>Investigating the Use of Bacteriophages as New Decolonization Strategy for Intestinal Carriage of CTX-M-15-producing ST131 Escherichia coli: an In Vitro Continuous Culture System Model.</title>
        <authorList>
            <person name="Bernasconi O.J."/>
            <person name="Campos-Madueno E.I."/>
            <person name="Dona V."/>
            <person name="Perreten V."/>
            <person name="Carattoli A."/>
            <person name="Endimiani A."/>
        </authorList>
    </citation>
    <scope>NUCLEOTIDE SEQUENCE</scope>
    <source>
        <strain evidence="1">4901.28</strain>
    </source>
</reference>
<gene>
    <name evidence="1" type="ORF">G3563_26105</name>
</gene>
<proteinExistence type="predicted"/>
<sequence length="63" mass="7330">MLKELGSGINTYDELEVNLTESNLYKEYKNAKDKTDRKEQGLNLRDNLTIKYGYSQAIKTLKE</sequence>
<dbReference type="EMBL" id="JAAHTE010000076">
    <property type="protein sequence ID" value="NEU02640.1"/>
    <property type="molecule type" value="Genomic_DNA"/>
</dbReference>
<comment type="caution">
    <text evidence="1">The sequence shown here is derived from an EMBL/GenBank/DDBJ whole genome shotgun (WGS) entry which is preliminary data.</text>
</comment>
<organism evidence="1">
    <name type="scientific">Escherichia coli</name>
    <dbReference type="NCBI Taxonomy" id="562"/>
    <lineage>
        <taxon>Bacteria</taxon>
        <taxon>Pseudomonadati</taxon>
        <taxon>Pseudomonadota</taxon>
        <taxon>Gammaproteobacteria</taxon>
        <taxon>Enterobacterales</taxon>
        <taxon>Enterobacteriaceae</taxon>
        <taxon>Escherichia</taxon>
    </lineage>
</organism>
<dbReference type="AlphaFoldDB" id="A0A6D1AD34"/>
<evidence type="ECO:0000313" key="1">
    <source>
        <dbReference type="EMBL" id="NEU02640.1"/>
    </source>
</evidence>
<accession>A0A6D1AD34</accession>
<name>A0A6D1AD34_ECOLX</name>
<protein>
    <submittedName>
        <fullName evidence="1">Uncharacterized protein</fullName>
    </submittedName>
</protein>